<keyword evidence="2" id="KW-1185">Reference proteome</keyword>
<dbReference type="Proteomes" id="UP001321450">
    <property type="component" value="Chromosome"/>
</dbReference>
<dbReference type="KEGG" id="meiy:MIN45_P0371"/>
<evidence type="ECO:0000313" key="1">
    <source>
        <dbReference type="EMBL" id="BCX88004.1"/>
    </source>
</evidence>
<dbReference type="AlphaFoldDB" id="A0AAU9CV90"/>
<gene>
    <name evidence="1" type="ORF">MIN45_P0371</name>
</gene>
<dbReference type="RefSeq" id="WP_286293035.1">
    <property type="nucleotide sequence ID" value="NZ_AP024718.1"/>
</dbReference>
<dbReference type="EMBL" id="AP024718">
    <property type="protein sequence ID" value="BCX88004.1"/>
    <property type="molecule type" value="Genomic_DNA"/>
</dbReference>
<evidence type="ECO:0000313" key="2">
    <source>
        <dbReference type="Proteomes" id="UP001321450"/>
    </source>
</evidence>
<reference evidence="2" key="1">
    <citation type="journal article" date="2024" name="Int. J. Syst. Evol. Microbiol.">
        <title>Methylomarinovum tepidoasis sp. nov., a moderately thermophilic methanotroph of the family Methylothermaceae isolated from a deep-sea hydrothermal field.</title>
        <authorList>
            <person name="Hirayama H."/>
            <person name="Takaki Y."/>
            <person name="Abe M."/>
            <person name="Miyazaki M."/>
            <person name="Uematsu K."/>
            <person name="Matsui Y."/>
            <person name="Takai K."/>
        </authorList>
    </citation>
    <scope>NUCLEOTIDE SEQUENCE [LARGE SCALE GENOMIC DNA]</scope>
    <source>
        <strain evidence="2">IN45</strain>
    </source>
</reference>
<name>A0AAU9CV90_9GAMM</name>
<accession>A0AAU9CV90</accession>
<protein>
    <recommendedName>
        <fullName evidence="3">Nif11 domain-containing protein</fullName>
    </recommendedName>
</protein>
<sequence length="62" mass="7180">MPNGLLPEGENLRKAVRWLAEQQDHSARTVQEAARRFDLSPADEEFLLRHFAETDRQDSKSD</sequence>
<organism evidence="1 2">
    <name type="scientific">Methylomarinovum tepidoasis</name>
    <dbReference type="NCBI Taxonomy" id="2840183"/>
    <lineage>
        <taxon>Bacteria</taxon>
        <taxon>Pseudomonadati</taxon>
        <taxon>Pseudomonadota</taxon>
        <taxon>Gammaproteobacteria</taxon>
        <taxon>Methylococcales</taxon>
        <taxon>Methylothermaceae</taxon>
        <taxon>Methylomarinovum</taxon>
    </lineage>
</organism>
<proteinExistence type="predicted"/>
<evidence type="ECO:0008006" key="3">
    <source>
        <dbReference type="Google" id="ProtNLM"/>
    </source>
</evidence>